<evidence type="ECO:0000313" key="1">
    <source>
        <dbReference type="EMBL" id="EFJ33717.1"/>
    </source>
</evidence>
<sequence>MTTVVEEEEDWPPARADWKFSFTPDDQYYVEVHKFRVTNFMSFNAAPPQEHDLPQLLEKHPCKVVTHCYHNWHYYNIEHRYAPGNLEVYVDPTVYIITLTSMTHDGQRNCRDATKCHDSKIIYEYEHNVYVFSPYMIDTTVDVKTNTTIKCQTRQNGCRLYHLHGHTHSLVLTHAGSKDKKRMHSFGMVARVHK</sequence>
<name>D8R2F3_SELML</name>
<dbReference type="HOGENOM" id="CLU_1404625_0_0_1"/>
<keyword evidence="2" id="KW-1185">Reference proteome</keyword>
<reference evidence="1 2" key="1">
    <citation type="journal article" date="2011" name="Science">
        <title>The Selaginella genome identifies genetic changes associated with the evolution of vascular plants.</title>
        <authorList>
            <person name="Banks J.A."/>
            <person name="Nishiyama T."/>
            <person name="Hasebe M."/>
            <person name="Bowman J.L."/>
            <person name="Gribskov M."/>
            <person name="dePamphilis C."/>
            <person name="Albert V.A."/>
            <person name="Aono N."/>
            <person name="Aoyama T."/>
            <person name="Ambrose B.A."/>
            <person name="Ashton N.W."/>
            <person name="Axtell M.J."/>
            <person name="Barker E."/>
            <person name="Barker M.S."/>
            <person name="Bennetzen J.L."/>
            <person name="Bonawitz N.D."/>
            <person name="Chapple C."/>
            <person name="Cheng C."/>
            <person name="Correa L.G."/>
            <person name="Dacre M."/>
            <person name="DeBarry J."/>
            <person name="Dreyer I."/>
            <person name="Elias M."/>
            <person name="Engstrom E.M."/>
            <person name="Estelle M."/>
            <person name="Feng L."/>
            <person name="Finet C."/>
            <person name="Floyd S.K."/>
            <person name="Frommer W.B."/>
            <person name="Fujita T."/>
            <person name="Gramzow L."/>
            <person name="Gutensohn M."/>
            <person name="Harholt J."/>
            <person name="Hattori M."/>
            <person name="Heyl A."/>
            <person name="Hirai T."/>
            <person name="Hiwatashi Y."/>
            <person name="Ishikawa M."/>
            <person name="Iwata M."/>
            <person name="Karol K.G."/>
            <person name="Koehler B."/>
            <person name="Kolukisaoglu U."/>
            <person name="Kubo M."/>
            <person name="Kurata T."/>
            <person name="Lalonde S."/>
            <person name="Li K."/>
            <person name="Li Y."/>
            <person name="Litt A."/>
            <person name="Lyons E."/>
            <person name="Manning G."/>
            <person name="Maruyama T."/>
            <person name="Michael T.P."/>
            <person name="Mikami K."/>
            <person name="Miyazaki S."/>
            <person name="Morinaga S."/>
            <person name="Murata T."/>
            <person name="Mueller-Roeber B."/>
            <person name="Nelson D.R."/>
            <person name="Obara M."/>
            <person name="Oguri Y."/>
            <person name="Olmstead R.G."/>
            <person name="Onodera N."/>
            <person name="Petersen B.L."/>
            <person name="Pils B."/>
            <person name="Prigge M."/>
            <person name="Rensing S.A."/>
            <person name="Riano-Pachon D.M."/>
            <person name="Roberts A.W."/>
            <person name="Sato Y."/>
            <person name="Scheller H.V."/>
            <person name="Schulz B."/>
            <person name="Schulz C."/>
            <person name="Shakirov E.V."/>
            <person name="Shibagaki N."/>
            <person name="Shinohara N."/>
            <person name="Shippen D.E."/>
            <person name="Soerensen I."/>
            <person name="Sotooka R."/>
            <person name="Sugimoto N."/>
            <person name="Sugita M."/>
            <person name="Sumikawa N."/>
            <person name="Tanurdzic M."/>
            <person name="Theissen G."/>
            <person name="Ulvskov P."/>
            <person name="Wakazuki S."/>
            <person name="Weng J.K."/>
            <person name="Willats W.W."/>
            <person name="Wipf D."/>
            <person name="Wolf P.G."/>
            <person name="Yang L."/>
            <person name="Zimmer A.D."/>
            <person name="Zhu Q."/>
            <person name="Mitros T."/>
            <person name="Hellsten U."/>
            <person name="Loque D."/>
            <person name="Otillar R."/>
            <person name="Salamov A."/>
            <person name="Schmutz J."/>
            <person name="Shapiro H."/>
            <person name="Lindquist E."/>
            <person name="Lucas S."/>
            <person name="Rokhsar D."/>
            <person name="Grigoriev I.V."/>
        </authorList>
    </citation>
    <scope>NUCLEOTIDE SEQUENCE [LARGE SCALE GENOMIC DNA]</scope>
</reference>
<dbReference type="Gramene" id="EFJ33717">
    <property type="protein sequence ID" value="EFJ33717"/>
    <property type="gene ID" value="SELMODRAFT_406459"/>
</dbReference>
<organism evidence="2">
    <name type="scientific">Selaginella moellendorffii</name>
    <name type="common">Spikemoss</name>
    <dbReference type="NCBI Taxonomy" id="88036"/>
    <lineage>
        <taxon>Eukaryota</taxon>
        <taxon>Viridiplantae</taxon>
        <taxon>Streptophyta</taxon>
        <taxon>Embryophyta</taxon>
        <taxon>Tracheophyta</taxon>
        <taxon>Lycopodiopsida</taxon>
        <taxon>Selaginellales</taxon>
        <taxon>Selaginellaceae</taxon>
        <taxon>Selaginella</taxon>
    </lineage>
</organism>
<accession>D8R2F3</accession>
<dbReference type="AlphaFoldDB" id="D8R2F3"/>
<evidence type="ECO:0000313" key="2">
    <source>
        <dbReference type="Proteomes" id="UP000001514"/>
    </source>
</evidence>
<protein>
    <submittedName>
        <fullName evidence="1">Uncharacterized protein</fullName>
    </submittedName>
</protein>
<dbReference type="KEGG" id="smo:SELMODRAFT_406459"/>
<gene>
    <name evidence="1" type="ORF">SELMODRAFT_406459</name>
</gene>
<proteinExistence type="predicted"/>
<dbReference type="InParanoid" id="D8R2F3"/>
<dbReference type="Proteomes" id="UP000001514">
    <property type="component" value="Unassembled WGS sequence"/>
</dbReference>
<dbReference type="EMBL" id="GL377570">
    <property type="protein sequence ID" value="EFJ33717.1"/>
    <property type="molecule type" value="Genomic_DNA"/>
</dbReference>